<organism evidence="5 6">
    <name type="scientific">Stomatobaculum longum</name>
    <dbReference type="NCBI Taxonomy" id="796942"/>
    <lineage>
        <taxon>Bacteria</taxon>
        <taxon>Bacillati</taxon>
        <taxon>Bacillota</taxon>
        <taxon>Clostridia</taxon>
        <taxon>Lachnospirales</taxon>
        <taxon>Lachnospiraceae</taxon>
        <taxon>Stomatobaculum</taxon>
    </lineage>
</organism>
<dbReference type="GO" id="GO:0006508">
    <property type="term" value="P:proteolysis"/>
    <property type="evidence" value="ECO:0007669"/>
    <property type="project" value="UniProtKB-KW"/>
</dbReference>
<keyword evidence="4" id="KW-0720">Serine protease</keyword>
<dbReference type="GeneID" id="86941501"/>
<name>A0AA36Y3N7_9FIRM</name>
<dbReference type="InterPro" id="IPR005320">
    <property type="entry name" value="Peptidase_S51"/>
</dbReference>
<evidence type="ECO:0000256" key="3">
    <source>
        <dbReference type="ARBA" id="ARBA00022801"/>
    </source>
</evidence>
<dbReference type="AlphaFoldDB" id="A0AA36Y3N7"/>
<evidence type="ECO:0008006" key="7">
    <source>
        <dbReference type="Google" id="ProtNLM"/>
    </source>
</evidence>
<dbReference type="GO" id="GO:0008236">
    <property type="term" value="F:serine-type peptidase activity"/>
    <property type="evidence" value="ECO:0007669"/>
    <property type="project" value="UniProtKB-KW"/>
</dbReference>
<dbReference type="RefSeq" id="WP_009533594.1">
    <property type="nucleotide sequence ID" value="NZ_JH590864.1"/>
</dbReference>
<dbReference type="PANTHER" id="PTHR20842:SF0">
    <property type="entry name" value="ALPHA-ASPARTYL DIPEPTIDASE"/>
    <property type="match status" value="1"/>
</dbReference>
<dbReference type="EMBL" id="AGEL01000014">
    <property type="protein sequence ID" value="EHO15865.1"/>
    <property type="molecule type" value="Genomic_DNA"/>
</dbReference>
<dbReference type="Gene3D" id="3.40.50.880">
    <property type="match status" value="1"/>
</dbReference>
<proteinExistence type="inferred from homology"/>
<keyword evidence="3" id="KW-0378">Hydrolase</keyword>
<protein>
    <recommendedName>
        <fullName evidence="7">Peptidase E</fullName>
    </recommendedName>
</protein>
<dbReference type="PANTHER" id="PTHR20842">
    <property type="entry name" value="PROTEASE S51 ALPHA-ASPARTYL DIPEPTIDASE"/>
    <property type="match status" value="1"/>
</dbReference>
<evidence type="ECO:0000313" key="5">
    <source>
        <dbReference type="EMBL" id="EHO15865.1"/>
    </source>
</evidence>
<evidence type="ECO:0000256" key="2">
    <source>
        <dbReference type="ARBA" id="ARBA00022670"/>
    </source>
</evidence>
<dbReference type="SUPFAM" id="SSF52317">
    <property type="entry name" value="Class I glutamine amidotransferase-like"/>
    <property type="match status" value="1"/>
</dbReference>
<evidence type="ECO:0000256" key="1">
    <source>
        <dbReference type="ARBA" id="ARBA00006534"/>
    </source>
</evidence>
<comment type="similarity">
    <text evidence="1">Belongs to the peptidase S51 family.</text>
</comment>
<evidence type="ECO:0000256" key="4">
    <source>
        <dbReference type="ARBA" id="ARBA00022825"/>
    </source>
</evidence>
<dbReference type="InterPro" id="IPR029062">
    <property type="entry name" value="Class_I_gatase-like"/>
</dbReference>
<dbReference type="Pfam" id="PF03575">
    <property type="entry name" value="Peptidase_S51"/>
    <property type="match status" value="1"/>
</dbReference>
<gene>
    <name evidence="5" type="ORF">HMPREF9623_01776</name>
</gene>
<accession>A0AA36Y3N7</accession>
<keyword evidence="6" id="KW-1185">Reference proteome</keyword>
<reference evidence="5 6" key="1">
    <citation type="submission" date="2011-10" db="EMBL/GenBank/DDBJ databases">
        <title>The Genome Sequence of Lachnospiraceae bacterium ACC2.</title>
        <authorList>
            <consortium name="The Broad Institute Genome Sequencing Platform"/>
            <person name="Earl A."/>
            <person name="Ward D."/>
            <person name="Feldgarden M."/>
            <person name="Gevers D."/>
            <person name="Sizova M."/>
            <person name="Hazen A."/>
            <person name="Epstein S."/>
            <person name="Young S.K."/>
            <person name="Zeng Q."/>
            <person name="Gargeya S."/>
            <person name="Fitzgerald M."/>
            <person name="Haas B."/>
            <person name="Abouelleil A."/>
            <person name="Alvarado L."/>
            <person name="Arachchi H.M."/>
            <person name="Berlin A."/>
            <person name="Brown A."/>
            <person name="Chapman S.B."/>
            <person name="Chen Z."/>
            <person name="Dunbar C."/>
            <person name="Freedman E."/>
            <person name="Gearin G."/>
            <person name="Goldberg J."/>
            <person name="Griggs A."/>
            <person name="Gujja S."/>
            <person name="Heiman D."/>
            <person name="Howarth C."/>
            <person name="Larson L."/>
            <person name="Lui A."/>
            <person name="MacDonald P.J.P."/>
            <person name="Montmayeur A."/>
            <person name="Murphy C."/>
            <person name="Neiman D."/>
            <person name="Pearson M."/>
            <person name="Priest M."/>
            <person name="Roberts A."/>
            <person name="Saif S."/>
            <person name="Shea T."/>
            <person name="Shenoy N."/>
            <person name="Sisk P."/>
            <person name="Stolte C."/>
            <person name="Sykes S."/>
            <person name="Wortman J."/>
            <person name="Nusbaum C."/>
            <person name="Birren B."/>
        </authorList>
    </citation>
    <scope>NUCLEOTIDE SEQUENCE [LARGE SCALE GENOMIC DNA]</scope>
    <source>
        <strain evidence="5 6">ACC2</strain>
    </source>
</reference>
<keyword evidence="2" id="KW-0645">Protease</keyword>
<dbReference type="Proteomes" id="UP000018466">
    <property type="component" value="Unassembled WGS sequence"/>
</dbReference>
<evidence type="ECO:0000313" key="6">
    <source>
        <dbReference type="Proteomes" id="UP000018466"/>
    </source>
</evidence>
<sequence length="211" mass="23746">MELLLVSYLAGTKTITANYLSKLSSKTITFIPTAGNVEPYTGFIDEGIAMLKDLGYQLHLLDISKFEEPVLVQELERATCVCISGGNTFYLLQELKKKHLTELLARRIREGMFYIGESAGAIITAPGIEYNQIMDDKTLAPALTDYTALNVFDHSVLPHIGEYPFETSSRETLERYRNSLKLIPLNNHEAVLVNDRGYTILRETDPERKAL</sequence>
<comment type="caution">
    <text evidence="5">The sequence shown here is derived from an EMBL/GenBank/DDBJ whole genome shotgun (WGS) entry which is preliminary data.</text>
</comment>